<accession>A0A6L9Y6A8</accession>
<evidence type="ECO:0000313" key="3">
    <source>
        <dbReference type="Proteomes" id="UP000477651"/>
    </source>
</evidence>
<dbReference type="Proteomes" id="UP000477651">
    <property type="component" value="Unassembled WGS sequence"/>
</dbReference>
<gene>
    <name evidence="2" type="ORF">F9B74_06025</name>
</gene>
<reference evidence="2 3" key="1">
    <citation type="submission" date="2020-02" db="EMBL/GenBank/DDBJ databases">
        <title>Pelistega sp. NLN82 were isolated from wild rodents of the Hainan Island.</title>
        <authorList>
            <person name="Niu N."/>
            <person name="Zhou J."/>
        </authorList>
    </citation>
    <scope>NUCLEOTIDE SEQUENCE [LARGE SCALE GENOMIC DNA]</scope>
    <source>
        <strain evidence="2 3">NLN82</strain>
    </source>
</reference>
<sequence>MKEERDLDKYPNPWYKEPWPWILMAGPFMAIIGCLITIYLAFTNNYDAEVTVKGYQQGKFVSRDGSDIPNLFNKPIETTEMKETQK</sequence>
<keyword evidence="1" id="KW-0812">Transmembrane</keyword>
<dbReference type="EMBL" id="JAAGYR010000010">
    <property type="protein sequence ID" value="NEN75883.1"/>
    <property type="molecule type" value="Genomic_DNA"/>
</dbReference>
<evidence type="ECO:0000256" key="1">
    <source>
        <dbReference type="SAM" id="Phobius"/>
    </source>
</evidence>
<dbReference type="InterPro" id="IPR008620">
    <property type="entry name" value="FixH"/>
</dbReference>
<keyword evidence="1" id="KW-0472">Membrane</keyword>
<protein>
    <submittedName>
        <fullName evidence="2">CcoH-like protein</fullName>
    </submittedName>
</protein>
<dbReference type="Pfam" id="PF05751">
    <property type="entry name" value="FixH"/>
    <property type="match status" value="1"/>
</dbReference>
<keyword evidence="1" id="KW-1133">Transmembrane helix</keyword>
<name>A0A6L9Y6A8_9BURK</name>
<dbReference type="RefSeq" id="WP_163764454.1">
    <property type="nucleotide sequence ID" value="NZ_JAAGYR010000010.1"/>
</dbReference>
<evidence type="ECO:0000313" key="2">
    <source>
        <dbReference type="EMBL" id="NEN75883.1"/>
    </source>
</evidence>
<proteinExistence type="predicted"/>
<feature type="transmembrane region" description="Helical" evidence="1">
    <location>
        <begin position="21"/>
        <end position="42"/>
    </location>
</feature>
<organism evidence="2 3">
    <name type="scientific">Pelistega ratti</name>
    <dbReference type="NCBI Taxonomy" id="2652177"/>
    <lineage>
        <taxon>Bacteria</taxon>
        <taxon>Pseudomonadati</taxon>
        <taxon>Pseudomonadota</taxon>
        <taxon>Betaproteobacteria</taxon>
        <taxon>Burkholderiales</taxon>
        <taxon>Alcaligenaceae</taxon>
        <taxon>Pelistega</taxon>
    </lineage>
</organism>
<dbReference type="PROSITE" id="PS51257">
    <property type="entry name" value="PROKAR_LIPOPROTEIN"/>
    <property type="match status" value="1"/>
</dbReference>
<keyword evidence="3" id="KW-1185">Reference proteome</keyword>
<dbReference type="AlphaFoldDB" id="A0A6L9Y6A8"/>
<comment type="caution">
    <text evidence="2">The sequence shown here is derived from an EMBL/GenBank/DDBJ whole genome shotgun (WGS) entry which is preliminary data.</text>
</comment>